<evidence type="ECO:0000313" key="2">
    <source>
        <dbReference type="Proteomes" id="UP001328107"/>
    </source>
</evidence>
<dbReference type="Proteomes" id="UP001328107">
    <property type="component" value="Unassembled WGS sequence"/>
</dbReference>
<dbReference type="EMBL" id="BTRK01000006">
    <property type="protein sequence ID" value="GMR59517.1"/>
    <property type="molecule type" value="Genomic_DNA"/>
</dbReference>
<dbReference type="AlphaFoldDB" id="A0AAN5IB23"/>
<accession>A0AAN5IB23</accession>
<proteinExistence type="predicted"/>
<reference evidence="2" key="1">
    <citation type="submission" date="2022-10" db="EMBL/GenBank/DDBJ databases">
        <title>Genome assembly of Pristionchus species.</title>
        <authorList>
            <person name="Yoshida K."/>
            <person name="Sommer R.J."/>
        </authorList>
    </citation>
    <scope>NUCLEOTIDE SEQUENCE [LARGE SCALE GENOMIC DNA]</scope>
    <source>
        <strain evidence="2">RS5460</strain>
    </source>
</reference>
<organism evidence="1 2">
    <name type="scientific">Pristionchus mayeri</name>
    <dbReference type="NCBI Taxonomy" id="1317129"/>
    <lineage>
        <taxon>Eukaryota</taxon>
        <taxon>Metazoa</taxon>
        <taxon>Ecdysozoa</taxon>
        <taxon>Nematoda</taxon>
        <taxon>Chromadorea</taxon>
        <taxon>Rhabditida</taxon>
        <taxon>Rhabditina</taxon>
        <taxon>Diplogasteromorpha</taxon>
        <taxon>Diplogasteroidea</taxon>
        <taxon>Neodiplogasteridae</taxon>
        <taxon>Pristionchus</taxon>
    </lineage>
</organism>
<keyword evidence="2" id="KW-1185">Reference proteome</keyword>
<feature type="non-terminal residue" evidence="1">
    <location>
        <position position="1"/>
    </location>
</feature>
<evidence type="ECO:0000313" key="1">
    <source>
        <dbReference type="EMBL" id="GMR59517.1"/>
    </source>
</evidence>
<name>A0AAN5IB23_9BILA</name>
<gene>
    <name evidence="1" type="ORF">PMAYCL1PPCAC_29712</name>
</gene>
<protein>
    <submittedName>
        <fullName evidence="1">Uncharacterized protein</fullName>
    </submittedName>
</protein>
<comment type="caution">
    <text evidence="1">The sequence shown here is derived from an EMBL/GenBank/DDBJ whole genome shotgun (WGS) entry which is preliminary data.</text>
</comment>
<sequence length="80" mass="9042">QRNNVLIKTGKETTFPDLIDDIHEGTREFWTDSPTFVNDVLLVYDLLLGSHSIHSVEKSASLLTKICEDPKTVTGMPLNW</sequence>